<evidence type="ECO:0000256" key="1">
    <source>
        <dbReference type="SAM" id="Coils"/>
    </source>
</evidence>
<sequence>MGRHSCVADAWIREAEEASKLLQQMESNLDNHHNHETIQWKLFELGPKIGRLESLLRNPPTIPILDGILTSISALPYPTCNPRCDFLIVIMQLMNDDVLFPSN</sequence>
<feature type="coiled-coil region" evidence="1">
    <location>
        <begin position="8"/>
        <end position="35"/>
    </location>
</feature>
<comment type="caution">
    <text evidence="2">The sequence shown here is derived from an EMBL/GenBank/DDBJ whole genome shotgun (WGS) entry which is preliminary data.</text>
</comment>
<evidence type="ECO:0000313" key="2">
    <source>
        <dbReference type="EMBL" id="KAK9137332.1"/>
    </source>
</evidence>
<protein>
    <submittedName>
        <fullName evidence="2">Uncharacterized protein</fullName>
    </submittedName>
</protein>
<evidence type="ECO:0000313" key="3">
    <source>
        <dbReference type="Proteomes" id="UP001417504"/>
    </source>
</evidence>
<organism evidence="2 3">
    <name type="scientific">Stephania japonica</name>
    <dbReference type="NCBI Taxonomy" id="461633"/>
    <lineage>
        <taxon>Eukaryota</taxon>
        <taxon>Viridiplantae</taxon>
        <taxon>Streptophyta</taxon>
        <taxon>Embryophyta</taxon>
        <taxon>Tracheophyta</taxon>
        <taxon>Spermatophyta</taxon>
        <taxon>Magnoliopsida</taxon>
        <taxon>Ranunculales</taxon>
        <taxon>Menispermaceae</taxon>
        <taxon>Menispermoideae</taxon>
        <taxon>Cissampelideae</taxon>
        <taxon>Stephania</taxon>
    </lineage>
</organism>
<keyword evidence="3" id="KW-1185">Reference proteome</keyword>
<dbReference type="EMBL" id="JBBNAE010000003">
    <property type="protein sequence ID" value="KAK9137332.1"/>
    <property type="molecule type" value="Genomic_DNA"/>
</dbReference>
<gene>
    <name evidence="2" type="ORF">Sjap_007926</name>
</gene>
<dbReference type="AlphaFoldDB" id="A0AAP0PAW0"/>
<reference evidence="2 3" key="1">
    <citation type="submission" date="2024-01" db="EMBL/GenBank/DDBJ databases">
        <title>Genome assemblies of Stephania.</title>
        <authorList>
            <person name="Yang L."/>
        </authorList>
    </citation>
    <scope>NUCLEOTIDE SEQUENCE [LARGE SCALE GENOMIC DNA]</scope>
    <source>
        <strain evidence="2">QJT</strain>
        <tissue evidence="2">Leaf</tissue>
    </source>
</reference>
<proteinExistence type="predicted"/>
<dbReference type="Proteomes" id="UP001417504">
    <property type="component" value="Unassembled WGS sequence"/>
</dbReference>
<name>A0AAP0PAW0_9MAGN</name>
<keyword evidence="1" id="KW-0175">Coiled coil</keyword>
<accession>A0AAP0PAW0</accession>